<dbReference type="InterPro" id="IPR013830">
    <property type="entry name" value="SGNH_hydro"/>
</dbReference>
<keyword evidence="3" id="KW-1185">Reference proteome</keyword>
<dbReference type="EMBL" id="JAPDIA010000008">
    <property type="protein sequence ID" value="MDG0812261.1"/>
    <property type="molecule type" value="Genomic_DNA"/>
</dbReference>
<comment type="caution">
    <text evidence="2">The sequence shown here is derived from an EMBL/GenBank/DDBJ whole genome shotgun (WGS) entry which is preliminary data.</text>
</comment>
<name>A0A9X4QUH2_9BACL</name>
<dbReference type="PANTHER" id="PTHR30383:SF5">
    <property type="entry name" value="SGNH HYDROLASE-TYPE ESTERASE DOMAIN-CONTAINING PROTEIN"/>
    <property type="match status" value="1"/>
</dbReference>
<evidence type="ECO:0000259" key="1">
    <source>
        <dbReference type="Pfam" id="PF13472"/>
    </source>
</evidence>
<dbReference type="AlphaFoldDB" id="A0A9X4QUH2"/>
<dbReference type="InterPro" id="IPR036514">
    <property type="entry name" value="SGNH_hydro_sf"/>
</dbReference>
<sequence>MIFQDGQKLLFIGDSITDSGRKDDPDGIGGGYVRMARDYLSIAHPAVCLQIENRGVSGETILDLHARWQEDVIALKPDWLTISIGINDEWKEVGLTKYRDTYCELLEETKKRTGASFILMETTIISEDPDDGKNERLVPYNQAIREVALQFGTILVPQNRLFTSYLREQRRRTLTVDQVHMNSTGNWFMAMNWLKACGVIKE</sequence>
<dbReference type="Proteomes" id="UP001153404">
    <property type="component" value="Unassembled WGS sequence"/>
</dbReference>
<evidence type="ECO:0000313" key="3">
    <source>
        <dbReference type="Proteomes" id="UP001153404"/>
    </source>
</evidence>
<dbReference type="Gene3D" id="3.40.50.1110">
    <property type="entry name" value="SGNH hydrolase"/>
    <property type="match status" value="1"/>
</dbReference>
<dbReference type="CDD" id="cd01834">
    <property type="entry name" value="SGNH_hydrolase_like_2"/>
    <property type="match status" value="1"/>
</dbReference>
<feature type="domain" description="SGNH hydrolase-type esterase" evidence="1">
    <location>
        <begin position="11"/>
        <end position="186"/>
    </location>
</feature>
<dbReference type="GO" id="GO:0004622">
    <property type="term" value="F:phosphatidylcholine lysophospholipase activity"/>
    <property type="evidence" value="ECO:0007669"/>
    <property type="project" value="TreeGrafter"/>
</dbReference>
<accession>A0A9X4QUH2</accession>
<dbReference type="Pfam" id="PF13472">
    <property type="entry name" value="Lipase_GDSL_2"/>
    <property type="match status" value="1"/>
</dbReference>
<proteinExistence type="predicted"/>
<dbReference type="InterPro" id="IPR051532">
    <property type="entry name" value="Ester_Hydrolysis_Enzymes"/>
</dbReference>
<organism evidence="2 3">
    <name type="scientific">Cohnella rhizosphaerae</name>
    <dbReference type="NCBI Taxonomy" id="1457232"/>
    <lineage>
        <taxon>Bacteria</taxon>
        <taxon>Bacillati</taxon>
        <taxon>Bacillota</taxon>
        <taxon>Bacilli</taxon>
        <taxon>Bacillales</taxon>
        <taxon>Paenibacillaceae</taxon>
        <taxon>Cohnella</taxon>
    </lineage>
</organism>
<dbReference type="PANTHER" id="PTHR30383">
    <property type="entry name" value="THIOESTERASE 1/PROTEASE 1/LYSOPHOSPHOLIPASE L1"/>
    <property type="match status" value="1"/>
</dbReference>
<evidence type="ECO:0000313" key="2">
    <source>
        <dbReference type="EMBL" id="MDG0812261.1"/>
    </source>
</evidence>
<keyword evidence="2" id="KW-0378">Hydrolase</keyword>
<reference evidence="2" key="1">
    <citation type="submission" date="2022-10" db="EMBL/GenBank/DDBJ databases">
        <title>Comparative genomic analysis of Cohnella hashimotonis sp. nov., isolated from the International Space Station.</title>
        <authorList>
            <person name="Simpson A."/>
            <person name="Venkateswaran K."/>
        </authorList>
    </citation>
    <scope>NUCLEOTIDE SEQUENCE</scope>
    <source>
        <strain evidence="2">DSM 28161</strain>
    </source>
</reference>
<dbReference type="SUPFAM" id="SSF52266">
    <property type="entry name" value="SGNH hydrolase"/>
    <property type="match status" value="1"/>
</dbReference>
<gene>
    <name evidence="2" type="ORF">OMP40_25085</name>
</gene>
<dbReference type="RefSeq" id="WP_277535472.1">
    <property type="nucleotide sequence ID" value="NZ_JAPDIA010000008.1"/>
</dbReference>
<protein>
    <submittedName>
        <fullName evidence="2">SGNH/GDSL hydrolase family protein</fullName>
    </submittedName>
</protein>